<evidence type="ECO:0000313" key="2">
    <source>
        <dbReference type="Proteomes" id="UP000019494"/>
    </source>
</evidence>
<sequence length="212" mass="23931">MTRDARSERLLLADDLDRLGPDAPTLCAGWQTRDLAAHVVIRDSRPDLFVAEHLPLVRDRAKREMQRIADSDYEHLVSRVRAGAPSWNPMSWQAVDERANLLEFYVHHEDVRRAQPDWAPRQLNRALEEHLWSALRPFARIAFRRSPTGIVLVADGLGRHAARLPDARGTVVVRGPVQELVLYAFGRTEVARVDLTGDADDIAALQATRRGV</sequence>
<dbReference type="Proteomes" id="UP000019494">
    <property type="component" value="Unassembled WGS sequence"/>
</dbReference>
<dbReference type="NCBIfam" id="TIGR03083">
    <property type="entry name" value="maleylpyruvate isomerase family mycothiol-dependent enzyme"/>
    <property type="match status" value="1"/>
</dbReference>
<reference evidence="2" key="1">
    <citation type="submission" date="2013-08" db="EMBL/GenBank/DDBJ databases">
        <title>Intrasporangium oryzae NRRL B-24470.</title>
        <authorList>
            <person name="Liu H."/>
            <person name="Wang G."/>
        </authorList>
    </citation>
    <scope>NUCLEOTIDE SEQUENCE [LARGE SCALE GENOMIC DNA]</scope>
    <source>
        <strain evidence="2">Q5-1</strain>
    </source>
</reference>
<dbReference type="EMBL" id="AWQS01000145">
    <property type="protein sequence ID" value="EWT05106.1"/>
    <property type="molecule type" value="Genomic_DNA"/>
</dbReference>
<organism evidence="1 2">
    <name type="scientific">Intrasporangium chromatireducens Q5-1</name>
    <dbReference type="NCBI Taxonomy" id="584657"/>
    <lineage>
        <taxon>Bacteria</taxon>
        <taxon>Bacillati</taxon>
        <taxon>Actinomycetota</taxon>
        <taxon>Actinomycetes</taxon>
        <taxon>Micrococcales</taxon>
        <taxon>Intrasporangiaceae</taxon>
        <taxon>Intrasporangium</taxon>
    </lineage>
</organism>
<dbReference type="InterPro" id="IPR017519">
    <property type="entry name" value="CHP03085"/>
</dbReference>
<comment type="caution">
    <text evidence="1">The sequence shown here is derived from an EMBL/GenBank/DDBJ whole genome shotgun (WGS) entry which is preliminary data.</text>
</comment>
<dbReference type="SUPFAM" id="SSF109854">
    <property type="entry name" value="DinB/YfiT-like putative metalloenzymes"/>
    <property type="match status" value="1"/>
</dbReference>
<name>W9GFW4_9MICO</name>
<dbReference type="InterPro" id="IPR034660">
    <property type="entry name" value="DinB/YfiT-like"/>
</dbReference>
<evidence type="ECO:0008006" key="3">
    <source>
        <dbReference type="Google" id="ProtNLM"/>
    </source>
</evidence>
<keyword evidence="2" id="KW-1185">Reference proteome</keyword>
<accession>W9GFW4</accession>
<dbReference type="PATRIC" id="fig|584657.3.peg.2996"/>
<protein>
    <recommendedName>
        <fullName evidence="3">Mycothiol-dependent maleylpyruvate isomerase metal-binding domain-containing protein</fullName>
    </recommendedName>
</protein>
<evidence type="ECO:0000313" key="1">
    <source>
        <dbReference type="EMBL" id="EWT05106.1"/>
    </source>
</evidence>
<dbReference type="NCBIfam" id="TIGR03085">
    <property type="entry name" value="TIGR03085 family metal-binding protein"/>
    <property type="match status" value="1"/>
</dbReference>
<gene>
    <name evidence="1" type="ORF">N864_06880</name>
</gene>
<dbReference type="RefSeq" id="WP_034718525.1">
    <property type="nucleotide sequence ID" value="NZ_AWQS01000145.1"/>
</dbReference>
<dbReference type="InterPro" id="IPR017517">
    <property type="entry name" value="Maleyloyr_isom"/>
</dbReference>
<proteinExistence type="predicted"/>
<dbReference type="AlphaFoldDB" id="W9GFW4"/>
<dbReference type="OrthoDB" id="3268903at2"/>